<gene>
    <name evidence="1" type="ORF">FB470_000499</name>
</gene>
<keyword evidence="2" id="KW-1185">Reference proteome</keyword>
<evidence type="ECO:0008006" key="3">
    <source>
        <dbReference type="Google" id="ProtNLM"/>
    </source>
</evidence>
<dbReference type="Pfam" id="PF03237">
    <property type="entry name" value="Terminase_6N"/>
    <property type="match status" value="1"/>
</dbReference>
<dbReference type="Proteomes" id="UP001229651">
    <property type="component" value="Unassembled WGS sequence"/>
</dbReference>
<dbReference type="RefSeq" id="WP_306988391.1">
    <property type="nucleotide sequence ID" value="NZ_JAUSUT010000001.1"/>
</dbReference>
<accession>A0ABU0EMJ2</accession>
<evidence type="ECO:0000313" key="2">
    <source>
        <dbReference type="Proteomes" id="UP001229651"/>
    </source>
</evidence>
<evidence type="ECO:0000313" key="1">
    <source>
        <dbReference type="EMBL" id="MDQ0376505.1"/>
    </source>
</evidence>
<sequence>MTAVADLPPSALAELAEQHRRAAQAALAEPAALAQFCSPGYDRRPHLDLISREVARIGNGDGDRLLIAVPPQTGKTTLAAVWTPFWWLARQPSERIIIGSYSSNLATARGKQVRKLVATQGWRYNIAVEWGSGQVNDWQLTAGGGCASRGVGAGVTGLPGDLLIIDDPHKSRAEAESKAYRDAVWDWYSADMLSRLAPGAPVILIMTLWHPDDLAHRVLQQDGRVEDGGTWRVVKLPAFADVNDQLGRAPGEPLTHPKIPSDDVEALREFWERRRRSITARDWVSLYMCDPKPMTGALVTADQLRERWHLPPPAAPRRSAVAIDPSGGGRDLAGIIGGFLGTDDRVYITHDASITGPSREWGRAAALLAADIDADVVLYEHNFGGDQAEVVIKSSWEALQRERPDDERFQRLAPKVKPVRARKGKQLRAEPIAQQFVEDRLRLGAKLPELESEWYSWRPSDTESPGRIDASVYLAYELLPIRNEPAEVVAHPAMGGSQLVNPYSAVNPYGTLPGFGGGFGPQPGGRPFG</sequence>
<name>A0ABU0EMJ2_9PSEU</name>
<dbReference type="EMBL" id="JAUSUT010000001">
    <property type="protein sequence ID" value="MDQ0376505.1"/>
    <property type="molecule type" value="Genomic_DNA"/>
</dbReference>
<proteinExistence type="predicted"/>
<protein>
    <recommendedName>
        <fullName evidence="3">Terminase</fullName>
    </recommendedName>
</protein>
<comment type="caution">
    <text evidence="1">The sequence shown here is derived from an EMBL/GenBank/DDBJ whole genome shotgun (WGS) entry which is preliminary data.</text>
</comment>
<organism evidence="1 2">
    <name type="scientific">Amycolatopsis thermophila</name>
    <dbReference type="NCBI Taxonomy" id="206084"/>
    <lineage>
        <taxon>Bacteria</taxon>
        <taxon>Bacillati</taxon>
        <taxon>Actinomycetota</taxon>
        <taxon>Actinomycetes</taxon>
        <taxon>Pseudonocardiales</taxon>
        <taxon>Pseudonocardiaceae</taxon>
        <taxon>Amycolatopsis</taxon>
    </lineage>
</organism>
<reference evidence="1 2" key="1">
    <citation type="submission" date="2023-07" db="EMBL/GenBank/DDBJ databases">
        <title>Sequencing the genomes of 1000 actinobacteria strains.</title>
        <authorList>
            <person name="Klenk H.-P."/>
        </authorList>
    </citation>
    <scope>NUCLEOTIDE SEQUENCE [LARGE SCALE GENOMIC DNA]</scope>
    <source>
        <strain evidence="1 2">DSM 45805</strain>
    </source>
</reference>